<accession>J3L1M5</accession>
<reference evidence="1" key="1">
    <citation type="journal article" date="2013" name="Nat. Commun.">
        <title>Whole-genome sequencing of Oryza brachyantha reveals mechanisms underlying Oryza genome evolution.</title>
        <authorList>
            <person name="Chen J."/>
            <person name="Huang Q."/>
            <person name="Gao D."/>
            <person name="Wang J."/>
            <person name="Lang Y."/>
            <person name="Liu T."/>
            <person name="Li B."/>
            <person name="Bai Z."/>
            <person name="Luis Goicoechea J."/>
            <person name="Liang C."/>
            <person name="Chen C."/>
            <person name="Zhang W."/>
            <person name="Sun S."/>
            <person name="Liao Y."/>
            <person name="Zhang X."/>
            <person name="Yang L."/>
            <person name="Song C."/>
            <person name="Wang M."/>
            <person name="Shi J."/>
            <person name="Liu G."/>
            <person name="Liu J."/>
            <person name="Zhou H."/>
            <person name="Zhou W."/>
            <person name="Yu Q."/>
            <person name="An N."/>
            <person name="Chen Y."/>
            <person name="Cai Q."/>
            <person name="Wang B."/>
            <person name="Liu B."/>
            <person name="Min J."/>
            <person name="Huang Y."/>
            <person name="Wu H."/>
            <person name="Li Z."/>
            <person name="Zhang Y."/>
            <person name="Yin Y."/>
            <person name="Song W."/>
            <person name="Jiang J."/>
            <person name="Jackson S.A."/>
            <person name="Wing R.A."/>
            <person name="Wang J."/>
            <person name="Chen M."/>
        </authorList>
    </citation>
    <scope>NUCLEOTIDE SEQUENCE [LARGE SCALE GENOMIC DNA]</scope>
    <source>
        <strain evidence="1">cv. IRGC 101232</strain>
    </source>
</reference>
<dbReference type="AlphaFoldDB" id="J3L1M5"/>
<dbReference type="Proteomes" id="UP000006038">
    <property type="component" value="Chromosome 1"/>
</dbReference>
<reference evidence="1" key="2">
    <citation type="submission" date="2013-04" db="UniProtKB">
        <authorList>
            <consortium name="EnsemblPlants"/>
        </authorList>
    </citation>
    <scope>IDENTIFICATION</scope>
</reference>
<protein>
    <submittedName>
        <fullName evidence="1">Uncharacterized protein</fullName>
    </submittedName>
</protein>
<name>J3L1M5_ORYBR</name>
<dbReference type="Gramene" id="OB01G31310.1">
    <property type="protein sequence ID" value="OB01G31310.1"/>
    <property type="gene ID" value="OB01G31310"/>
</dbReference>
<dbReference type="HOGENOM" id="CLU_2999655_0_0_1"/>
<proteinExistence type="predicted"/>
<dbReference type="EnsemblPlants" id="OB01G31310.1">
    <property type="protein sequence ID" value="OB01G31310.1"/>
    <property type="gene ID" value="OB01G31310"/>
</dbReference>
<keyword evidence="2" id="KW-1185">Reference proteome</keyword>
<evidence type="ECO:0000313" key="2">
    <source>
        <dbReference type="Proteomes" id="UP000006038"/>
    </source>
</evidence>
<organism evidence="1">
    <name type="scientific">Oryza brachyantha</name>
    <name type="common">malo sina</name>
    <dbReference type="NCBI Taxonomy" id="4533"/>
    <lineage>
        <taxon>Eukaryota</taxon>
        <taxon>Viridiplantae</taxon>
        <taxon>Streptophyta</taxon>
        <taxon>Embryophyta</taxon>
        <taxon>Tracheophyta</taxon>
        <taxon>Spermatophyta</taxon>
        <taxon>Magnoliopsida</taxon>
        <taxon>Liliopsida</taxon>
        <taxon>Poales</taxon>
        <taxon>Poaceae</taxon>
        <taxon>BOP clade</taxon>
        <taxon>Oryzoideae</taxon>
        <taxon>Oryzeae</taxon>
        <taxon>Oryzinae</taxon>
        <taxon>Oryza</taxon>
    </lineage>
</organism>
<sequence>MLPKVIRSSISKVRVNQIIGTTILEKQIVHGALCKLWKDDYIDTEDFLDYFLERSFS</sequence>
<evidence type="ECO:0000313" key="1">
    <source>
        <dbReference type="EnsemblPlants" id="OB01G31310.1"/>
    </source>
</evidence>